<keyword evidence="3" id="KW-0732">Signal</keyword>
<dbReference type="InterPro" id="IPR002130">
    <property type="entry name" value="Cyclophilin-type_PPIase_dom"/>
</dbReference>
<reference evidence="4 5" key="1">
    <citation type="submission" date="2018-05" db="EMBL/GenBank/DDBJ databases">
        <title>Genomic Encyclopedia of Type Strains, Phase IV (KMG-IV): sequencing the most valuable type-strain genomes for metagenomic binning, comparative biology and taxonomic classification.</title>
        <authorList>
            <person name="Goeker M."/>
        </authorList>
    </citation>
    <scope>NUCLEOTIDE SEQUENCE [LARGE SCALE GENOMIC DNA]</scope>
    <source>
        <strain evidence="4 5">DSM 6462</strain>
    </source>
</reference>
<accession>A0A2V3U6G3</accession>
<gene>
    <name evidence="4" type="ORF">C7450_106270</name>
</gene>
<evidence type="ECO:0000313" key="5">
    <source>
        <dbReference type="Proteomes" id="UP000248021"/>
    </source>
</evidence>
<keyword evidence="2 3" id="KW-0413">Isomerase</keyword>
<comment type="function">
    <text evidence="3">PPIases accelerate the folding of proteins. It catalyzes the cis-trans isomerization of proline imidic peptide bonds in oligopeptides.</text>
</comment>
<feature type="chain" id="PRO_5041472211" description="Peptidyl-prolyl cis-trans isomerase" evidence="3">
    <location>
        <begin position="38"/>
        <end position="202"/>
    </location>
</feature>
<dbReference type="PRINTS" id="PR00153">
    <property type="entry name" value="CSAPPISMRASE"/>
</dbReference>
<name>A0A2V3U6G3_9HYPH</name>
<proteinExistence type="inferred from homology"/>
<dbReference type="SUPFAM" id="SSF50891">
    <property type="entry name" value="Cyclophilin-like"/>
    <property type="match status" value="1"/>
</dbReference>
<comment type="catalytic activity">
    <reaction evidence="3">
        <text>[protein]-peptidylproline (omega=180) = [protein]-peptidylproline (omega=0)</text>
        <dbReference type="Rhea" id="RHEA:16237"/>
        <dbReference type="Rhea" id="RHEA-COMP:10747"/>
        <dbReference type="Rhea" id="RHEA-COMP:10748"/>
        <dbReference type="ChEBI" id="CHEBI:83833"/>
        <dbReference type="ChEBI" id="CHEBI:83834"/>
        <dbReference type="EC" id="5.2.1.8"/>
    </reaction>
</comment>
<evidence type="ECO:0000256" key="2">
    <source>
        <dbReference type="ARBA" id="ARBA00023235"/>
    </source>
</evidence>
<keyword evidence="5" id="KW-1185">Reference proteome</keyword>
<dbReference type="EC" id="5.2.1.8" evidence="3"/>
<organism evidence="4 5">
    <name type="scientific">Chelatococcus asaccharovorans</name>
    <dbReference type="NCBI Taxonomy" id="28210"/>
    <lineage>
        <taxon>Bacteria</taxon>
        <taxon>Pseudomonadati</taxon>
        <taxon>Pseudomonadota</taxon>
        <taxon>Alphaproteobacteria</taxon>
        <taxon>Hyphomicrobiales</taxon>
        <taxon>Chelatococcaceae</taxon>
        <taxon>Chelatococcus</taxon>
    </lineage>
</organism>
<comment type="caution">
    <text evidence="4">The sequence shown here is derived from an EMBL/GenBank/DDBJ whole genome shotgun (WGS) entry which is preliminary data.</text>
</comment>
<comment type="similarity">
    <text evidence="3">Belongs to the cyclophilin-type PPIase family.</text>
</comment>
<dbReference type="EMBL" id="QJJK01000006">
    <property type="protein sequence ID" value="PXW58094.1"/>
    <property type="molecule type" value="Genomic_DNA"/>
</dbReference>
<dbReference type="GO" id="GO:0003755">
    <property type="term" value="F:peptidyl-prolyl cis-trans isomerase activity"/>
    <property type="evidence" value="ECO:0007669"/>
    <property type="project" value="UniProtKB-UniRule"/>
</dbReference>
<protein>
    <recommendedName>
        <fullName evidence="3">Peptidyl-prolyl cis-trans isomerase</fullName>
        <shortName evidence="3">PPIase</shortName>
        <ecNumber evidence="3">5.2.1.8</ecNumber>
    </recommendedName>
</protein>
<dbReference type="Proteomes" id="UP000248021">
    <property type="component" value="Unassembled WGS sequence"/>
</dbReference>
<evidence type="ECO:0000256" key="1">
    <source>
        <dbReference type="ARBA" id="ARBA00023110"/>
    </source>
</evidence>
<sequence length="202" mass="21433">MKRSTNAVASFSYRARLRAIAGTAACLLALSVLPAAAQTAKPQAAKAHQVFLDTKDGRVVIQLRPDLAPKHVAQIEALTKRGFYDGIVFHRVIDGFMAQTGDPTGTGMGGSDLPNIPAEFTKTPFKRGTVGMARSQNPNSANSQFFITFADADFLNGQYTVVGEVVSGMDVVDKIKKGSKADNGTVTAPDKIVKMQMATGAK</sequence>
<dbReference type="OrthoDB" id="9807797at2"/>
<dbReference type="CDD" id="cd00317">
    <property type="entry name" value="cyclophilin"/>
    <property type="match status" value="1"/>
</dbReference>
<keyword evidence="1 3" id="KW-0697">Rotamase</keyword>
<feature type="signal peptide" evidence="3">
    <location>
        <begin position="1"/>
        <end position="37"/>
    </location>
</feature>
<dbReference type="PANTHER" id="PTHR45625">
    <property type="entry name" value="PEPTIDYL-PROLYL CIS-TRANS ISOMERASE-RELATED"/>
    <property type="match status" value="1"/>
</dbReference>
<dbReference type="PROSITE" id="PS50072">
    <property type="entry name" value="CSA_PPIASE_2"/>
    <property type="match status" value="1"/>
</dbReference>
<evidence type="ECO:0000256" key="3">
    <source>
        <dbReference type="RuleBase" id="RU363019"/>
    </source>
</evidence>
<dbReference type="InterPro" id="IPR044666">
    <property type="entry name" value="Cyclophilin_A-like"/>
</dbReference>
<dbReference type="PANTHER" id="PTHR45625:SF4">
    <property type="entry name" value="PEPTIDYLPROLYL ISOMERASE DOMAIN AND WD REPEAT-CONTAINING PROTEIN 1"/>
    <property type="match status" value="1"/>
</dbReference>
<dbReference type="Pfam" id="PF00160">
    <property type="entry name" value="Pro_isomerase"/>
    <property type="match status" value="1"/>
</dbReference>
<dbReference type="Gene3D" id="2.40.100.10">
    <property type="entry name" value="Cyclophilin-like"/>
    <property type="match status" value="1"/>
</dbReference>
<dbReference type="InterPro" id="IPR029000">
    <property type="entry name" value="Cyclophilin-like_dom_sf"/>
</dbReference>
<dbReference type="RefSeq" id="WP_110375397.1">
    <property type="nucleotide sequence ID" value="NZ_CAKNFM010000006.1"/>
</dbReference>
<evidence type="ECO:0000313" key="4">
    <source>
        <dbReference type="EMBL" id="PXW58094.1"/>
    </source>
</evidence>
<dbReference type="AlphaFoldDB" id="A0A2V3U6G3"/>